<accession>A0AA88J203</accession>
<keyword evidence="3" id="KW-1185">Reference proteome</keyword>
<protein>
    <submittedName>
        <fullName evidence="2">Uncharacterized protein</fullName>
    </submittedName>
</protein>
<comment type="caution">
    <text evidence="2">The sequence shown here is derived from an EMBL/GenBank/DDBJ whole genome shotgun (WGS) entry which is preliminary data.</text>
</comment>
<name>A0AA88J203_FICCA</name>
<sequence>MLEGGLRTFTATTTSRPALAMDEQDNQDFQDIDNPAPTGTQRLQRGRRARA</sequence>
<feature type="compositionally biased region" description="Acidic residues" evidence="1">
    <location>
        <begin position="22"/>
        <end position="31"/>
    </location>
</feature>
<feature type="region of interest" description="Disordered" evidence="1">
    <location>
        <begin position="1"/>
        <end position="51"/>
    </location>
</feature>
<evidence type="ECO:0000313" key="3">
    <source>
        <dbReference type="Proteomes" id="UP001187192"/>
    </source>
</evidence>
<gene>
    <name evidence="2" type="ORF">TIFTF001_032112</name>
</gene>
<reference evidence="2" key="1">
    <citation type="submission" date="2023-07" db="EMBL/GenBank/DDBJ databases">
        <title>draft genome sequence of fig (Ficus carica).</title>
        <authorList>
            <person name="Takahashi T."/>
            <person name="Nishimura K."/>
        </authorList>
    </citation>
    <scope>NUCLEOTIDE SEQUENCE</scope>
</reference>
<evidence type="ECO:0000256" key="1">
    <source>
        <dbReference type="SAM" id="MobiDB-lite"/>
    </source>
</evidence>
<dbReference type="EMBL" id="BTGU01000140">
    <property type="protein sequence ID" value="GMN63033.1"/>
    <property type="molecule type" value="Genomic_DNA"/>
</dbReference>
<organism evidence="2 3">
    <name type="scientific">Ficus carica</name>
    <name type="common">Common fig</name>
    <dbReference type="NCBI Taxonomy" id="3494"/>
    <lineage>
        <taxon>Eukaryota</taxon>
        <taxon>Viridiplantae</taxon>
        <taxon>Streptophyta</taxon>
        <taxon>Embryophyta</taxon>
        <taxon>Tracheophyta</taxon>
        <taxon>Spermatophyta</taxon>
        <taxon>Magnoliopsida</taxon>
        <taxon>eudicotyledons</taxon>
        <taxon>Gunneridae</taxon>
        <taxon>Pentapetalae</taxon>
        <taxon>rosids</taxon>
        <taxon>fabids</taxon>
        <taxon>Rosales</taxon>
        <taxon>Moraceae</taxon>
        <taxon>Ficeae</taxon>
        <taxon>Ficus</taxon>
    </lineage>
</organism>
<dbReference type="Proteomes" id="UP001187192">
    <property type="component" value="Unassembled WGS sequence"/>
</dbReference>
<proteinExistence type="predicted"/>
<dbReference type="AlphaFoldDB" id="A0AA88J203"/>
<evidence type="ECO:0000313" key="2">
    <source>
        <dbReference type="EMBL" id="GMN63033.1"/>
    </source>
</evidence>